<evidence type="ECO:0000313" key="3">
    <source>
        <dbReference type="Proteomes" id="UP000784294"/>
    </source>
</evidence>
<feature type="region of interest" description="Disordered" evidence="1">
    <location>
        <begin position="1"/>
        <end position="21"/>
    </location>
</feature>
<name>A0A448WQG8_9PLAT</name>
<accession>A0A448WQG8</accession>
<keyword evidence="3" id="KW-1185">Reference proteome</keyword>
<feature type="region of interest" description="Disordered" evidence="1">
    <location>
        <begin position="39"/>
        <end position="59"/>
    </location>
</feature>
<dbReference type="Proteomes" id="UP000784294">
    <property type="component" value="Unassembled WGS sequence"/>
</dbReference>
<dbReference type="EMBL" id="CAAALY010033342">
    <property type="protein sequence ID" value="VEL17601.1"/>
    <property type="molecule type" value="Genomic_DNA"/>
</dbReference>
<protein>
    <submittedName>
        <fullName evidence="2">Uncharacterized protein</fullName>
    </submittedName>
</protein>
<gene>
    <name evidence="2" type="ORF">PXEA_LOCUS11041</name>
</gene>
<sequence>MSVCLGGRGDSDMHGIPPPGPEQDDIFWVLLPEPPPVFVVSPGTDHARRPHGPGSPTNRSVALLCQPDCLRHRLPFTANMTLNAVGSNMRTTNHPFDQSERLTLNSTGA</sequence>
<comment type="caution">
    <text evidence="2">The sequence shown here is derived from an EMBL/GenBank/DDBJ whole genome shotgun (WGS) entry which is preliminary data.</text>
</comment>
<proteinExistence type="predicted"/>
<evidence type="ECO:0000313" key="2">
    <source>
        <dbReference type="EMBL" id="VEL17601.1"/>
    </source>
</evidence>
<evidence type="ECO:0000256" key="1">
    <source>
        <dbReference type="SAM" id="MobiDB-lite"/>
    </source>
</evidence>
<reference evidence="2" key="1">
    <citation type="submission" date="2018-11" db="EMBL/GenBank/DDBJ databases">
        <authorList>
            <consortium name="Pathogen Informatics"/>
        </authorList>
    </citation>
    <scope>NUCLEOTIDE SEQUENCE</scope>
</reference>
<organism evidence="2 3">
    <name type="scientific">Protopolystoma xenopodis</name>
    <dbReference type="NCBI Taxonomy" id="117903"/>
    <lineage>
        <taxon>Eukaryota</taxon>
        <taxon>Metazoa</taxon>
        <taxon>Spiralia</taxon>
        <taxon>Lophotrochozoa</taxon>
        <taxon>Platyhelminthes</taxon>
        <taxon>Monogenea</taxon>
        <taxon>Polyopisthocotylea</taxon>
        <taxon>Polystomatidea</taxon>
        <taxon>Polystomatidae</taxon>
        <taxon>Protopolystoma</taxon>
    </lineage>
</organism>
<dbReference type="AlphaFoldDB" id="A0A448WQG8"/>
<feature type="region of interest" description="Disordered" evidence="1">
    <location>
        <begin position="88"/>
        <end position="109"/>
    </location>
</feature>